<dbReference type="Proteomes" id="UP000253676">
    <property type="component" value="Unassembled WGS sequence"/>
</dbReference>
<comment type="similarity">
    <text evidence="2">Belongs to the nitroreductase family.</text>
</comment>
<organism evidence="7 8">
    <name type="scientific">Flavobacterium psychrolimnae</name>
    <dbReference type="NCBI Taxonomy" id="249351"/>
    <lineage>
        <taxon>Bacteria</taxon>
        <taxon>Pseudomonadati</taxon>
        <taxon>Bacteroidota</taxon>
        <taxon>Flavobacteriia</taxon>
        <taxon>Flavobacteriales</taxon>
        <taxon>Flavobacteriaceae</taxon>
        <taxon>Flavobacterium</taxon>
    </lineage>
</organism>
<dbReference type="GO" id="GO:0016491">
    <property type="term" value="F:oxidoreductase activity"/>
    <property type="evidence" value="ECO:0007669"/>
    <property type="project" value="UniProtKB-KW"/>
</dbReference>
<accession>A0A366AXN9</accession>
<dbReference type="Pfam" id="PF00881">
    <property type="entry name" value="Nitroreductase"/>
    <property type="match status" value="1"/>
</dbReference>
<reference evidence="7 8" key="1">
    <citation type="submission" date="2018-07" db="EMBL/GenBank/DDBJ databases">
        <title>Complete genome sequence of Flavobacterium psychrolimnae LMG 22018.</title>
        <authorList>
            <person name="Kim D.-U."/>
        </authorList>
    </citation>
    <scope>NUCLEOTIDE SEQUENCE [LARGE SCALE GENOMIC DNA]</scope>
    <source>
        <strain evidence="7 8">LMG 22018</strain>
    </source>
</reference>
<dbReference type="Gene3D" id="3.40.109.10">
    <property type="entry name" value="NADH Oxidase"/>
    <property type="match status" value="1"/>
</dbReference>
<sequence>MKKSLRNNFMKKIKQILRPLYLPIVNYKDSNFYKGYELISNFFEDYLLYKKYSIVFSKKDIKNKEADLILHYHSIEKGMLFTKMKSGFAKNRVENLHRMLDDSEVKANMNRDQIKTAYRIMCEYYELHQKANYDISTIYTLEQYNVYKNILSNSYTTDFSGKINWIRDTFYNDVKSDFHNFAHSRKSVREFTGEKIESSILKKVIDLANTAPSVCNRQASNIYLLEDKDKIEKVLEIQAGFAGYTDNVSQLLVLTNDRKYYYTVGERNQFYIDGGAYLMNLLYALHYYKIANCPANWGKTKSDDQLVRKIIAIPEAEKIICMVPIGIAKDSFRTTLSLRRSHSENLICFK</sequence>
<proteinExistence type="inferred from homology"/>
<evidence type="ECO:0000256" key="2">
    <source>
        <dbReference type="ARBA" id="ARBA00007118"/>
    </source>
</evidence>
<dbReference type="InterPro" id="IPR000415">
    <property type="entry name" value="Nitroreductase-like"/>
</dbReference>
<evidence type="ECO:0000259" key="6">
    <source>
        <dbReference type="Pfam" id="PF00881"/>
    </source>
</evidence>
<dbReference type="PANTHER" id="PTHR43673:SF2">
    <property type="entry name" value="NITROREDUCTASE"/>
    <property type="match status" value="1"/>
</dbReference>
<dbReference type="EMBL" id="QNUX01000012">
    <property type="protein sequence ID" value="RBN49506.1"/>
    <property type="molecule type" value="Genomic_DNA"/>
</dbReference>
<dbReference type="SUPFAM" id="SSF55469">
    <property type="entry name" value="FMN-dependent nitroreductase-like"/>
    <property type="match status" value="1"/>
</dbReference>
<dbReference type="CDD" id="cd02062">
    <property type="entry name" value="Nitro_FMN_reductase"/>
    <property type="match status" value="1"/>
</dbReference>
<gene>
    <name evidence="7" type="ORF">DR980_12500</name>
</gene>
<keyword evidence="3" id="KW-0285">Flavoprotein</keyword>
<comment type="cofactor">
    <cofactor evidence="1">
        <name>FMN</name>
        <dbReference type="ChEBI" id="CHEBI:58210"/>
    </cofactor>
</comment>
<dbReference type="AlphaFoldDB" id="A0A366AXN9"/>
<dbReference type="InterPro" id="IPR029479">
    <property type="entry name" value="Nitroreductase"/>
</dbReference>
<name>A0A366AXN9_9FLAO</name>
<keyword evidence="8" id="KW-1185">Reference proteome</keyword>
<feature type="domain" description="Nitroreductase" evidence="6">
    <location>
        <begin position="184"/>
        <end position="240"/>
    </location>
</feature>
<dbReference type="OrthoDB" id="9809288at2"/>
<keyword evidence="4" id="KW-0288">FMN</keyword>
<evidence type="ECO:0000256" key="5">
    <source>
        <dbReference type="ARBA" id="ARBA00023002"/>
    </source>
</evidence>
<evidence type="ECO:0000256" key="4">
    <source>
        <dbReference type="ARBA" id="ARBA00022643"/>
    </source>
</evidence>
<evidence type="ECO:0000256" key="3">
    <source>
        <dbReference type="ARBA" id="ARBA00022630"/>
    </source>
</evidence>
<dbReference type="PANTHER" id="PTHR43673">
    <property type="entry name" value="NAD(P)H NITROREDUCTASE YDGI-RELATED"/>
    <property type="match status" value="1"/>
</dbReference>
<evidence type="ECO:0000313" key="8">
    <source>
        <dbReference type="Proteomes" id="UP000253676"/>
    </source>
</evidence>
<evidence type="ECO:0000256" key="1">
    <source>
        <dbReference type="ARBA" id="ARBA00001917"/>
    </source>
</evidence>
<evidence type="ECO:0000313" key="7">
    <source>
        <dbReference type="EMBL" id="RBN49506.1"/>
    </source>
</evidence>
<comment type="caution">
    <text evidence="7">The sequence shown here is derived from an EMBL/GenBank/DDBJ whole genome shotgun (WGS) entry which is preliminary data.</text>
</comment>
<keyword evidence="5" id="KW-0560">Oxidoreductase</keyword>
<protein>
    <submittedName>
        <fullName evidence="7">Nitroreductase</fullName>
    </submittedName>
</protein>